<dbReference type="PANTHER" id="PTHR38681:SF1">
    <property type="entry name" value="RETROVIRUS-RELATED POL POLYPROTEIN FROM TRANSPOSON 412-LIKE PROTEIN"/>
    <property type="match status" value="1"/>
</dbReference>
<dbReference type="PANTHER" id="PTHR38681">
    <property type="entry name" value="RETROVIRUS-RELATED POL POLYPROTEIN FROM TRANSPOSON 412-LIKE PROTEIN-RELATED"/>
    <property type="match status" value="1"/>
</dbReference>
<gene>
    <name evidence="1" type="ORF">PACLA_8A061147</name>
</gene>
<keyword evidence="2" id="KW-1185">Reference proteome</keyword>
<dbReference type="GO" id="GO:0015074">
    <property type="term" value="P:DNA integration"/>
    <property type="evidence" value="ECO:0007669"/>
    <property type="project" value="InterPro"/>
</dbReference>
<accession>A0A7D9MIB0</accession>
<dbReference type="AlphaFoldDB" id="A0A7D9MIB0"/>
<dbReference type="InterPro" id="IPR012337">
    <property type="entry name" value="RNaseH-like_sf"/>
</dbReference>
<dbReference type="Gene3D" id="3.30.420.10">
    <property type="entry name" value="Ribonuclease H-like superfamily/Ribonuclease H"/>
    <property type="match status" value="1"/>
</dbReference>
<dbReference type="OrthoDB" id="775972at2759"/>
<evidence type="ECO:0000313" key="1">
    <source>
        <dbReference type="EMBL" id="CAB4046156.1"/>
    </source>
</evidence>
<protein>
    <submittedName>
        <fullName evidence="1">Choline ethanolamine kinase</fullName>
    </submittedName>
</protein>
<dbReference type="Proteomes" id="UP001152795">
    <property type="component" value="Unassembled WGS sequence"/>
</dbReference>
<dbReference type="InterPro" id="IPR001584">
    <property type="entry name" value="Integrase_cat-core"/>
</dbReference>
<proteinExistence type="predicted"/>
<comment type="caution">
    <text evidence="1">The sequence shown here is derived from an EMBL/GenBank/DDBJ whole genome shotgun (WGS) entry which is preliminary data.</text>
</comment>
<dbReference type="GO" id="GO:0003676">
    <property type="term" value="F:nucleic acid binding"/>
    <property type="evidence" value="ECO:0007669"/>
    <property type="project" value="InterPro"/>
</dbReference>
<organism evidence="1 2">
    <name type="scientific">Paramuricea clavata</name>
    <name type="common">Red gorgonian</name>
    <name type="synonym">Violescent sea-whip</name>
    <dbReference type="NCBI Taxonomy" id="317549"/>
    <lineage>
        <taxon>Eukaryota</taxon>
        <taxon>Metazoa</taxon>
        <taxon>Cnidaria</taxon>
        <taxon>Anthozoa</taxon>
        <taxon>Octocorallia</taxon>
        <taxon>Malacalcyonacea</taxon>
        <taxon>Plexauridae</taxon>
        <taxon>Paramuricea</taxon>
    </lineage>
</organism>
<name>A0A7D9MIB0_PARCT</name>
<dbReference type="EMBL" id="CACRXK020046656">
    <property type="protein sequence ID" value="CAB4046156.1"/>
    <property type="molecule type" value="Genomic_DNA"/>
</dbReference>
<dbReference type="InterPro" id="IPR036397">
    <property type="entry name" value="RNaseH_sf"/>
</dbReference>
<dbReference type="GO" id="GO:0016301">
    <property type="term" value="F:kinase activity"/>
    <property type="evidence" value="ECO:0007669"/>
    <property type="project" value="UniProtKB-KW"/>
</dbReference>
<evidence type="ECO:0000313" key="2">
    <source>
        <dbReference type="Proteomes" id="UP001152795"/>
    </source>
</evidence>
<keyword evidence="1" id="KW-0808">Transferase</keyword>
<keyword evidence="1" id="KW-0418">Kinase</keyword>
<reference evidence="1" key="1">
    <citation type="submission" date="2020-04" db="EMBL/GenBank/DDBJ databases">
        <authorList>
            <person name="Alioto T."/>
            <person name="Alioto T."/>
            <person name="Gomez Garrido J."/>
        </authorList>
    </citation>
    <scope>NUCLEOTIDE SEQUENCE</scope>
    <source>
        <strain evidence="1">A484AB</strain>
    </source>
</reference>
<dbReference type="SUPFAM" id="SSF53098">
    <property type="entry name" value="Ribonuclease H-like"/>
    <property type="match status" value="1"/>
</dbReference>
<dbReference type="PROSITE" id="PS50994">
    <property type="entry name" value="INTEGRASE"/>
    <property type="match status" value="1"/>
</dbReference>
<sequence>MFGVPHTVVSDRGPQFASSIWKELSRVLGFKINITTAYHPQANGKIERFHRTLKSALRSRLEGRTNWLMELPWVLLGIRNQPNTDSGIAPSDYVFGGKVRFPGQPTFPVSHQPPSTFLERLRNAMSNQIIKKPEWHLAADSKFNIPSELKTCSHVLIKEERKLASLRQKYVGPFEVINRNEKTFKIKLPSGEDFISINRLKPFYQ</sequence>